<dbReference type="PANTHER" id="PTHR28173">
    <property type="entry name" value="RIBONUCLEASES P/MRP PROTEIN SUBUNIT POP8"/>
    <property type="match status" value="1"/>
</dbReference>
<dbReference type="Pfam" id="PF20976">
    <property type="entry name" value="Pop8"/>
    <property type="match status" value="1"/>
</dbReference>
<evidence type="ECO:0000313" key="3">
    <source>
        <dbReference type="EMBL" id="RDW78751.1"/>
    </source>
</evidence>
<evidence type="ECO:0000259" key="2">
    <source>
        <dbReference type="Pfam" id="PF20976"/>
    </source>
</evidence>
<dbReference type="STRING" id="1810919.A0A3D8RY50"/>
<organism evidence="3 4">
    <name type="scientific">Aspergillus mulundensis</name>
    <dbReference type="NCBI Taxonomy" id="1810919"/>
    <lineage>
        <taxon>Eukaryota</taxon>
        <taxon>Fungi</taxon>
        <taxon>Dikarya</taxon>
        <taxon>Ascomycota</taxon>
        <taxon>Pezizomycotina</taxon>
        <taxon>Eurotiomycetes</taxon>
        <taxon>Eurotiomycetidae</taxon>
        <taxon>Eurotiales</taxon>
        <taxon>Aspergillaceae</taxon>
        <taxon>Aspergillus</taxon>
        <taxon>Aspergillus subgen. Nidulantes</taxon>
    </lineage>
</organism>
<gene>
    <name evidence="3" type="ORF">DSM5745_05603</name>
</gene>
<dbReference type="GO" id="GO:0005655">
    <property type="term" value="C:nucleolar ribonuclease P complex"/>
    <property type="evidence" value="ECO:0007669"/>
    <property type="project" value="InterPro"/>
</dbReference>
<proteinExistence type="predicted"/>
<feature type="domain" description="Ribonucleases P/MRP subunit Pop8-like" evidence="2">
    <location>
        <begin position="27"/>
        <end position="120"/>
    </location>
</feature>
<dbReference type="Proteomes" id="UP000256690">
    <property type="component" value="Unassembled WGS sequence"/>
</dbReference>
<accession>A0A3D8RY50</accession>
<keyword evidence="4" id="KW-1185">Reference proteome</keyword>
<sequence>MASAKRKVAEDSSSDTKTISFTARNPPWTYLKLQLIHQPNTSDATKSAPLDPLTARSHLSSALSQFLGLSGTSIPIDILSVSPDPDSTQSQPQPRPLEKFIWVRVPRQDAPAVVAALSSWIGGTAEEDAGGSVALRICAKGNFLSPLVRGDGADLFKV</sequence>
<evidence type="ECO:0000313" key="4">
    <source>
        <dbReference type="Proteomes" id="UP000256690"/>
    </source>
</evidence>
<dbReference type="EMBL" id="PVWQ01000006">
    <property type="protein sequence ID" value="RDW78751.1"/>
    <property type="molecule type" value="Genomic_DNA"/>
</dbReference>
<protein>
    <recommendedName>
        <fullName evidence="2">Ribonucleases P/MRP subunit Pop8-like domain-containing protein</fullName>
    </recommendedName>
</protein>
<name>A0A3D8RY50_9EURO</name>
<dbReference type="InterPro" id="IPR020347">
    <property type="entry name" value="Pop8"/>
</dbReference>
<dbReference type="GO" id="GO:0000294">
    <property type="term" value="P:nuclear-transcribed mRNA catabolic process, RNase MRP-dependent"/>
    <property type="evidence" value="ECO:0007669"/>
    <property type="project" value="TreeGrafter"/>
</dbReference>
<dbReference type="GeneID" id="38115973"/>
<dbReference type="OrthoDB" id="5530243at2759"/>
<dbReference type="GO" id="GO:0034965">
    <property type="term" value="P:intronic box C/D snoRNA processing"/>
    <property type="evidence" value="ECO:0007669"/>
    <property type="project" value="TreeGrafter"/>
</dbReference>
<dbReference type="GO" id="GO:0004526">
    <property type="term" value="F:ribonuclease P activity"/>
    <property type="evidence" value="ECO:0007669"/>
    <property type="project" value="TreeGrafter"/>
</dbReference>
<feature type="region of interest" description="Disordered" evidence="1">
    <location>
        <begin position="1"/>
        <end position="20"/>
    </location>
</feature>
<evidence type="ECO:0000256" key="1">
    <source>
        <dbReference type="SAM" id="MobiDB-lite"/>
    </source>
</evidence>
<dbReference type="PANTHER" id="PTHR28173:SF1">
    <property type="entry name" value="RIBONUCLEASES P_MRP PROTEIN SUBUNIT POP8"/>
    <property type="match status" value="1"/>
</dbReference>
<dbReference type="GO" id="GO:0000171">
    <property type="term" value="F:ribonuclease MRP activity"/>
    <property type="evidence" value="ECO:0007669"/>
    <property type="project" value="TreeGrafter"/>
</dbReference>
<dbReference type="AlphaFoldDB" id="A0A3D8RY50"/>
<dbReference type="GO" id="GO:0000172">
    <property type="term" value="C:ribonuclease MRP complex"/>
    <property type="evidence" value="ECO:0007669"/>
    <property type="project" value="InterPro"/>
</dbReference>
<dbReference type="RefSeq" id="XP_026603451.1">
    <property type="nucleotide sequence ID" value="XM_026747619.1"/>
</dbReference>
<reference evidence="3 4" key="1">
    <citation type="journal article" date="2018" name="IMA Fungus">
        <title>IMA Genome-F 9: Draft genome sequence of Annulohypoxylon stygium, Aspergillus mulundensis, Berkeleyomyces basicola (syn. Thielaviopsis basicola), Ceratocystis smalleyi, two Cercospora beticola strains, Coleophoma cylindrospora, Fusarium fracticaudum, Phialophora cf. hyalina, and Morchella septimelata.</title>
        <authorList>
            <person name="Wingfield B.D."/>
            <person name="Bills G.F."/>
            <person name="Dong Y."/>
            <person name="Huang W."/>
            <person name="Nel W.J."/>
            <person name="Swalarsk-Parry B.S."/>
            <person name="Vaghefi N."/>
            <person name="Wilken P.M."/>
            <person name="An Z."/>
            <person name="de Beer Z.W."/>
            <person name="De Vos L."/>
            <person name="Chen L."/>
            <person name="Duong T.A."/>
            <person name="Gao Y."/>
            <person name="Hammerbacher A."/>
            <person name="Kikkert J.R."/>
            <person name="Li Y."/>
            <person name="Li H."/>
            <person name="Li K."/>
            <person name="Li Q."/>
            <person name="Liu X."/>
            <person name="Ma X."/>
            <person name="Naidoo K."/>
            <person name="Pethybridge S.J."/>
            <person name="Sun J."/>
            <person name="Steenkamp E.T."/>
            <person name="van der Nest M.A."/>
            <person name="van Wyk S."/>
            <person name="Wingfield M.J."/>
            <person name="Xiong C."/>
            <person name="Yue Q."/>
            <person name="Zhang X."/>
        </authorList>
    </citation>
    <scope>NUCLEOTIDE SEQUENCE [LARGE SCALE GENOMIC DNA]</scope>
    <source>
        <strain evidence="3 4">DSM 5745</strain>
    </source>
</reference>
<comment type="caution">
    <text evidence="3">The sequence shown here is derived from an EMBL/GenBank/DDBJ whole genome shotgun (WGS) entry which is preliminary data.</text>
</comment>
<dbReference type="GO" id="GO:0008033">
    <property type="term" value="P:tRNA processing"/>
    <property type="evidence" value="ECO:0007669"/>
    <property type="project" value="InterPro"/>
</dbReference>
<dbReference type="InterPro" id="IPR049128">
    <property type="entry name" value="Pop8-like_dom"/>
</dbReference>